<feature type="chain" id="PRO_5010289119" description="Glycoamylase-like domain-containing protein" evidence="2">
    <location>
        <begin position="32"/>
        <end position="478"/>
    </location>
</feature>
<proteinExistence type="predicted"/>
<feature type="signal peptide" evidence="2">
    <location>
        <begin position="1"/>
        <end position="31"/>
    </location>
</feature>
<name>A0A1H4JRS8_9FLAO</name>
<reference evidence="4 5" key="1">
    <citation type="submission" date="2016-10" db="EMBL/GenBank/DDBJ databases">
        <authorList>
            <person name="de Groot N.N."/>
        </authorList>
    </citation>
    <scope>NUCLEOTIDE SEQUENCE [LARGE SCALE GENOMIC DNA]</scope>
    <source>
        <strain evidence="4 5">MAR_2009_71</strain>
    </source>
</reference>
<evidence type="ECO:0000256" key="1">
    <source>
        <dbReference type="SAM" id="MobiDB-lite"/>
    </source>
</evidence>
<dbReference type="PIRSF" id="PIRSF028431">
    <property type="entry name" value="UCP028431"/>
    <property type="match status" value="1"/>
</dbReference>
<dbReference type="Proteomes" id="UP000183038">
    <property type="component" value="Unassembled WGS sequence"/>
</dbReference>
<keyword evidence="2" id="KW-0732">Signal</keyword>
<dbReference type="Gene3D" id="1.50.10.140">
    <property type="match status" value="1"/>
</dbReference>
<protein>
    <recommendedName>
        <fullName evidence="3">Glycoamylase-like domain-containing protein</fullName>
    </recommendedName>
</protein>
<dbReference type="PROSITE" id="PS51257">
    <property type="entry name" value="PROKAR_LIPOPROTEIN"/>
    <property type="match status" value="1"/>
</dbReference>
<evidence type="ECO:0000313" key="4">
    <source>
        <dbReference type="EMBL" id="SEB48676.1"/>
    </source>
</evidence>
<feature type="domain" description="Glycoamylase-like" evidence="3">
    <location>
        <begin position="241"/>
        <end position="462"/>
    </location>
</feature>
<dbReference type="InterPro" id="IPR019282">
    <property type="entry name" value="Glycoamylase-like_cons_dom"/>
</dbReference>
<accession>A0A1H4JRS8</accession>
<dbReference type="RefSeq" id="WP_074669959.1">
    <property type="nucleotide sequence ID" value="NZ_FNTB01000001.1"/>
</dbReference>
<dbReference type="InterPro" id="IPR016883">
    <property type="entry name" value="UCP028431"/>
</dbReference>
<dbReference type="Pfam" id="PF10091">
    <property type="entry name" value="Glycoamylase"/>
    <property type="match status" value="1"/>
</dbReference>
<dbReference type="AlphaFoldDB" id="A0A1H4JRS8"/>
<organism evidence="4 5">
    <name type="scientific">Maribacter dokdonensis</name>
    <dbReference type="NCBI Taxonomy" id="320912"/>
    <lineage>
        <taxon>Bacteria</taxon>
        <taxon>Pseudomonadati</taxon>
        <taxon>Bacteroidota</taxon>
        <taxon>Flavobacteriia</taxon>
        <taxon>Flavobacteriales</taxon>
        <taxon>Flavobacteriaceae</taxon>
        <taxon>Maribacter</taxon>
    </lineage>
</organism>
<feature type="compositionally biased region" description="Acidic residues" evidence="1">
    <location>
        <begin position="51"/>
        <end position="61"/>
    </location>
</feature>
<gene>
    <name evidence="4" type="ORF">SAMN05192540_0527</name>
</gene>
<dbReference type="EMBL" id="FNTB01000001">
    <property type="protein sequence ID" value="SEB48676.1"/>
    <property type="molecule type" value="Genomic_DNA"/>
</dbReference>
<feature type="region of interest" description="Disordered" evidence="1">
    <location>
        <begin position="34"/>
        <end position="61"/>
    </location>
</feature>
<feature type="compositionally biased region" description="Polar residues" evidence="1">
    <location>
        <begin position="34"/>
        <end position="44"/>
    </location>
</feature>
<evidence type="ECO:0000259" key="3">
    <source>
        <dbReference type="Pfam" id="PF10091"/>
    </source>
</evidence>
<evidence type="ECO:0000256" key="2">
    <source>
        <dbReference type="SAM" id="SignalP"/>
    </source>
</evidence>
<evidence type="ECO:0000313" key="5">
    <source>
        <dbReference type="Proteomes" id="UP000183038"/>
    </source>
</evidence>
<sequence>MKGKNRHRNQKKALQKAFAIFLGILTITVMACSSSEPDAPTGQSELPETPTEPEPDPEVPEITDEELLDLTQRETFKYFWDYAEANSGAARERFHPNEPSNDPNTVSIGGTGFGLMALIIGAERGFISRNESVQRIDQILSFLETADRFHGAWPHWLDGTNGTVRPFSEMDNGGDLVETAFLAQGLICIKEYFKDGDDTEKSLANKADTLWKGVEWNWYTQDKNSLYWHWSPNFGFDINLELKGYNEVMIAYIMAAASPEYSIEKDVYTNGWASNGAINDATSAYNIPLLVDHAGNSPNGGPLFFSHYSYLGLRPQNLNDEFVDYGTAAINHAKINYLYCVENPKNFIEYGENCWGLTASYSRNTDGTLGYNAHSPSNDTGIISPTAAISSITYTPEESLKALRYFYQHKDKLLGPAGFYDAFSPQKNFWVAEAYLAIDQGPEIIMIENYRTGLLWNLFMQNEDIQNGLNKLGFTYEK</sequence>